<dbReference type="EMBL" id="KK114638">
    <property type="protein sequence ID" value="KFM62972.1"/>
    <property type="molecule type" value="Genomic_DNA"/>
</dbReference>
<protein>
    <submittedName>
        <fullName evidence="1">Uncharacterized protein</fullName>
    </submittedName>
</protein>
<organism evidence="1 2">
    <name type="scientific">Stegodyphus mimosarum</name>
    <name type="common">African social velvet spider</name>
    <dbReference type="NCBI Taxonomy" id="407821"/>
    <lineage>
        <taxon>Eukaryota</taxon>
        <taxon>Metazoa</taxon>
        <taxon>Ecdysozoa</taxon>
        <taxon>Arthropoda</taxon>
        <taxon>Chelicerata</taxon>
        <taxon>Arachnida</taxon>
        <taxon>Araneae</taxon>
        <taxon>Araneomorphae</taxon>
        <taxon>Entelegynae</taxon>
        <taxon>Eresoidea</taxon>
        <taxon>Eresidae</taxon>
        <taxon>Stegodyphus</taxon>
    </lineage>
</organism>
<keyword evidence="2" id="KW-1185">Reference proteome</keyword>
<sequence>MVSCYQSQNIVELSTSAPMVPKLRKKMRIQATCTVRSIKMLEPAWVATMNALNQTFHP</sequence>
<accession>A0A087TCY3</accession>
<evidence type="ECO:0000313" key="2">
    <source>
        <dbReference type="Proteomes" id="UP000054359"/>
    </source>
</evidence>
<name>A0A087TCY3_STEMI</name>
<reference evidence="1 2" key="1">
    <citation type="submission" date="2013-11" db="EMBL/GenBank/DDBJ databases">
        <title>Genome sequencing of Stegodyphus mimosarum.</title>
        <authorList>
            <person name="Bechsgaard J."/>
        </authorList>
    </citation>
    <scope>NUCLEOTIDE SEQUENCE [LARGE SCALE GENOMIC DNA]</scope>
</reference>
<evidence type="ECO:0000313" key="1">
    <source>
        <dbReference type="EMBL" id="KFM62972.1"/>
    </source>
</evidence>
<dbReference type="AlphaFoldDB" id="A0A087TCY3"/>
<dbReference type="Proteomes" id="UP000054359">
    <property type="component" value="Unassembled WGS sequence"/>
</dbReference>
<gene>
    <name evidence="1" type="ORF">X975_18406</name>
</gene>
<proteinExistence type="predicted"/>
<feature type="non-terminal residue" evidence="1">
    <location>
        <position position="58"/>
    </location>
</feature>